<feature type="coiled-coil region" evidence="1">
    <location>
        <begin position="275"/>
        <end position="433"/>
    </location>
</feature>
<dbReference type="PROSITE" id="PS51840">
    <property type="entry name" value="C2_NT"/>
    <property type="match status" value="1"/>
</dbReference>
<keyword evidence="5" id="KW-1185">Reference proteome</keyword>
<dbReference type="OrthoDB" id="658575at2759"/>
<feature type="coiled-coil region" evidence="1">
    <location>
        <begin position="785"/>
        <end position="844"/>
    </location>
</feature>
<evidence type="ECO:0000256" key="2">
    <source>
        <dbReference type="SAM" id="MobiDB-lite"/>
    </source>
</evidence>
<keyword evidence="1" id="KW-0175">Coiled coil</keyword>
<feature type="coiled-coil region" evidence="1">
    <location>
        <begin position="663"/>
        <end position="746"/>
    </location>
</feature>
<dbReference type="InterPro" id="IPR019448">
    <property type="entry name" value="NT-C2"/>
</dbReference>
<dbReference type="EMBL" id="NKXS01000937">
    <property type="protein sequence ID" value="PIN21475.1"/>
    <property type="molecule type" value="Genomic_DNA"/>
</dbReference>
<feature type="coiled-coil region" evidence="1">
    <location>
        <begin position="973"/>
        <end position="1216"/>
    </location>
</feature>
<accession>A0A2G9HVD7</accession>
<dbReference type="PANTHER" id="PTHR47270:SF3">
    <property type="entry name" value="HYPOTETICAL PROTEIN"/>
    <property type="match status" value="1"/>
</dbReference>
<feature type="coiled-coil region" evidence="1">
    <location>
        <begin position="1240"/>
        <end position="1274"/>
    </location>
</feature>
<protein>
    <submittedName>
        <fullName evidence="4">E3 ubiquitin ligase involved in syntaxin degradation</fullName>
    </submittedName>
</protein>
<comment type="caution">
    <text evidence="4">The sequence shown here is derived from an EMBL/GenBank/DDBJ whole genome shotgun (WGS) entry which is preliminary data.</text>
</comment>
<dbReference type="STRING" id="429701.A0A2G9HVD7"/>
<evidence type="ECO:0000313" key="4">
    <source>
        <dbReference type="EMBL" id="PIN21475.1"/>
    </source>
</evidence>
<organism evidence="4 5">
    <name type="scientific">Handroanthus impetiginosus</name>
    <dbReference type="NCBI Taxonomy" id="429701"/>
    <lineage>
        <taxon>Eukaryota</taxon>
        <taxon>Viridiplantae</taxon>
        <taxon>Streptophyta</taxon>
        <taxon>Embryophyta</taxon>
        <taxon>Tracheophyta</taxon>
        <taxon>Spermatophyta</taxon>
        <taxon>Magnoliopsida</taxon>
        <taxon>eudicotyledons</taxon>
        <taxon>Gunneridae</taxon>
        <taxon>Pentapetalae</taxon>
        <taxon>asterids</taxon>
        <taxon>lamiids</taxon>
        <taxon>Lamiales</taxon>
        <taxon>Bignoniaceae</taxon>
        <taxon>Crescentiina</taxon>
        <taxon>Tabebuia alliance</taxon>
        <taxon>Handroanthus</taxon>
    </lineage>
</organism>
<reference evidence="5" key="1">
    <citation type="journal article" date="2018" name="Gigascience">
        <title>Genome assembly of the Pink Ipe (Handroanthus impetiginosus, Bignoniaceae), a highly valued, ecologically keystone Neotropical timber forest tree.</title>
        <authorList>
            <person name="Silva-Junior O.B."/>
            <person name="Grattapaglia D."/>
            <person name="Novaes E."/>
            <person name="Collevatti R.G."/>
        </authorList>
    </citation>
    <scope>NUCLEOTIDE SEQUENCE [LARGE SCALE GENOMIC DNA]</scope>
    <source>
        <strain evidence="5">cv. UFG-1</strain>
    </source>
</reference>
<keyword evidence="4" id="KW-0436">Ligase</keyword>
<evidence type="ECO:0000256" key="1">
    <source>
        <dbReference type="SAM" id="Coils"/>
    </source>
</evidence>
<dbReference type="GO" id="GO:0016874">
    <property type="term" value="F:ligase activity"/>
    <property type="evidence" value="ECO:0007669"/>
    <property type="project" value="UniProtKB-KW"/>
</dbReference>
<feature type="compositionally biased region" description="Basic and acidic residues" evidence="2">
    <location>
        <begin position="147"/>
        <end position="164"/>
    </location>
</feature>
<gene>
    <name evidence="4" type="ORF">CDL12_05820</name>
</gene>
<sequence>MLKLQRPSKRPSKQRTKVDFRFSNFQALQVPKGWDKLFVSLVSVETGKTIAKSGKAVVRNGSCQWTETASESIYISRDDSSKSYDECLIKLVVSMGSPRLTTLGEATINVAHYTSSRVSSAVSQALKKCSYGTVIQVKIQCLSPRSKIRDEESKHSNSQEKDWNVDQSDTAIKSNVSDNSSENAVPLKLDSKEDSRSESGTFQSFDSQEGSMEGENLFVENAFKDEENNSSERRDVDVDVYLVDDNSPLNHKCSNSEPYLREDFRNKGVNRSTNLDSSKNLLEVAEDTIEELRAEAKMWERNARKLMFDFDLSRKEFSDLLKKQAELEMELSSACAEKDGLKREVEKLTTNRNIQKDPYHVVQSESGDQMRRELENEIKYQRDLNNNLDEQLKRSQESNVELISVLQELEETVEQQKIEIENLSSLKLESEKKLKADVKLLEEALRDKGDKLENELKSNSKVLFDVEKDYEYKLSVKEEEVARLKAALSGYEGNVDLIKEIELLREKVQELEKDCAELTDENLELVFKLKDLSKSEIRKCTSFDSITSEIRTGCHSDESEVSDPKFQVGSDSSEHFAEILKQLEMAFDILTKPSYGNESEMGNEFLDGVTNARKGNMTSTKMSAECILGILQDLNKLLETRIVEYDEVARNRLMEIKERNDIIDDVQKKMEERILEVQELEKLKDKNEENCANVMKELDQKRNEVHVLEANLLSKEQEIDVLVQHLGELEAEVSELQLEKSRLGQNMDISIGLREENMQLLECISGLKTRVTQLTDEKECCLKEMDNYKSIALDLQDEIEKLKVEMDVQISDLKRKSEDMQKEVLEAQEKCECLKEEIKTLHASAASFGQESTEMKRENQELHENCSALVAQLSETKESLSECTKRVELLEDHKERERVSFESSLREVQTKAEITRNKLNAALQESESKVQDLMAQLAASGESQGKLMAEHERILELLEDHKERERISFETSIQEVELKAEITKNKLDTAFQESDSKVKELTDQLAASEENHGKLMAEHERVLKSLSNYKKSEEKLKTNLNELELKLTISDYERQQLSKEISNLKVQLQNMSGLQDEISILKSELEGCRLDNAKLELVLETVSEDYEKLKADKISFTKKISIFQEAMSEFDECKRSKLELEEKLLLMEKELAAKEIICSQNDELKNELTEVKRGKMQLQQKMYMLEEEKDECLKKIQALEDELKLMEERYNLRKEDCLDHEVAEGLEVNNRNRLQHDRTSERYERTKSSLETELRDLRERYLEMSLKYAEVEARREDLVMKLRAARGVKRWFS</sequence>
<evidence type="ECO:0000259" key="3">
    <source>
        <dbReference type="PROSITE" id="PS51840"/>
    </source>
</evidence>
<feature type="coiled-coil region" evidence="1">
    <location>
        <begin position="905"/>
        <end position="936"/>
    </location>
</feature>
<name>A0A2G9HVD7_9LAMI</name>
<feature type="compositionally biased region" description="Polar residues" evidence="2">
    <location>
        <begin position="198"/>
        <end position="210"/>
    </location>
</feature>
<feature type="region of interest" description="Disordered" evidence="2">
    <location>
        <begin position="146"/>
        <end position="212"/>
    </location>
</feature>
<evidence type="ECO:0000313" key="5">
    <source>
        <dbReference type="Proteomes" id="UP000231279"/>
    </source>
</evidence>
<dbReference type="Pfam" id="PF10358">
    <property type="entry name" value="NT-C2"/>
    <property type="match status" value="1"/>
</dbReference>
<proteinExistence type="predicted"/>
<dbReference type="PANTHER" id="PTHR47270">
    <property type="entry name" value="PROTEIN MLP1-LIKE"/>
    <property type="match status" value="1"/>
</dbReference>
<feature type="domain" description="C2 NT-type" evidence="3">
    <location>
        <begin position="8"/>
        <end position="143"/>
    </location>
</feature>
<feature type="coiled-coil region" evidence="1">
    <location>
        <begin position="474"/>
        <end position="528"/>
    </location>
</feature>
<feature type="compositionally biased region" description="Polar residues" evidence="2">
    <location>
        <begin position="165"/>
        <end position="183"/>
    </location>
</feature>
<dbReference type="Proteomes" id="UP000231279">
    <property type="component" value="Unassembled WGS sequence"/>
</dbReference>